<dbReference type="Proteomes" id="UP000199699">
    <property type="component" value="Unassembled WGS sequence"/>
</dbReference>
<organism evidence="2 3">
    <name type="scientific">Micromonospora nigra</name>
    <dbReference type="NCBI Taxonomy" id="145857"/>
    <lineage>
        <taxon>Bacteria</taxon>
        <taxon>Bacillati</taxon>
        <taxon>Actinomycetota</taxon>
        <taxon>Actinomycetes</taxon>
        <taxon>Micromonosporales</taxon>
        <taxon>Micromonosporaceae</taxon>
        <taxon>Micromonospora</taxon>
    </lineage>
</organism>
<protein>
    <submittedName>
        <fullName evidence="2">Uncharacterized protein</fullName>
    </submittedName>
</protein>
<accession>A0A1C6S8V2</accession>
<keyword evidence="1" id="KW-1133">Transmembrane helix</keyword>
<feature type="transmembrane region" description="Helical" evidence="1">
    <location>
        <begin position="13"/>
        <end position="36"/>
    </location>
</feature>
<dbReference type="AlphaFoldDB" id="A0A1C6S8V2"/>
<evidence type="ECO:0000313" key="2">
    <source>
        <dbReference type="EMBL" id="SCL25760.1"/>
    </source>
</evidence>
<feature type="transmembrane region" description="Helical" evidence="1">
    <location>
        <begin position="133"/>
        <end position="154"/>
    </location>
</feature>
<keyword evidence="1" id="KW-0472">Membrane</keyword>
<dbReference type="EMBL" id="FMHT01000003">
    <property type="protein sequence ID" value="SCL25760.1"/>
    <property type="molecule type" value="Genomic_DNA"/>
</dbReference>
<proteinExistence type="predicted"/>
<gene>
    <name evidence="2" type="ORF">GA0070616_3170</name>
</gene>
<evidence type="ECO:0000256" key="1">
    <source>
        <dbReference type="SAM" id="Phobius"/>
    </source>
</evidence>
<sequence length="160" mass="17398">MAANPEPVAQPTFWENVVCILFFSSIGVLYVCYYFGFRIDAKCLVITKTTRRPCMKDGKVLVGCPKHKRQKTVAWVRHLGAASWLDPWLHRLHIVPPSFAPVPSPPTPPAVQGVASPVVTQTPGRRMALEARIALWALGFGVLQAVTALVALAVDVAAGK</sequence>
<keyword evidence="1" id="KW-0812">Transmembrane</keyword>
<reference evidence="2 3" key="1">
    <citation type="submission" date="2016-06" db="EMBL/GenBank/DDBJ databases">
        <authorList>
            <person name="Kjaerup R.B."/>
            <person name="Dalgaard T.S."/>
            <person name="Juul-Madsen H.R."/>
        </authorList>
    </citation>
    <scope>NUCLEOTIDE SEQUENCE [LARGE SCALE GENOMIC DNA]</scope>
    <source>
        <strain evidence="2 3">DSM 43818</strain>
    </source>
</reference>
<evidence type="ECO:0000313" key="3">
    <source>
        <dbReference type="Proteomes" id="UP000199699"/>
    </source>
</evidence>
<keyword evidence="3" id="KW-1185">Reference proteome</keyword>
<name>A0A1C6S8V2_9ACTN</name>